<feature type="transmembrane region" description="Helical" evidence="1">
    <location>
        <begin position="180"/>
        <end position="207"/>
    </location>
</feature>
<evidence type="ECO:0000313" key="2">
    <source>
        <dbReference type="EMBL" id="KJL43529.1"/>
    </source>
</evidence>
<organism evidence="2 3">
    <name type="scientific">Microbacterium terrae</name>
    <dbReference type="NCBI Taxonomy" id="69369"/>
    <lineage>
        <taxon>Bacteria</taxon>
        <taxon>Bacillati</taxon>
        <taxon>Actinomycetota</taxon>
        <taxon>Actinomycetes</taxon>
        <taxon>Micrococcales</taxon>
        <taxon>Microbacteriaceae</taxon>
        <taxon>Microbacterium</taxon>
    </lineage>
</organism>
<dbReference type="Proteomes" id="UP000033956">
    <property type="component" value="Unassembled WGS sequence"/>
</dbReference>
<feature type="transmembrane region" description="Helical" evidence="1">
    <location>
        <begin position="5"/>
        <end position="23"/>
    </location>
</feature>
<dbReference type="EMBL" id="JYIZ01000037">
    <property type="protein sequence ID" value="KJL43529.1"/>
    <property type="molecule type" value="Genomic_DNA"/>
</dbReference>
<dbReference type="OrthoDB" id="581198at2"/>
<dbReference type="AlphaFoldDB" id="A0A0M2HGW4"/>
<feature type="transmembrane region" description="Helical" evidence="1">
    <location>
        <begin position="334"/>
        <end position="355"/>
    </location>
</feature>
<keyword evidence="1" id="KW-0812">Transmembrane</keyword>
<accession>A0A0M2HGW4</accession>
<comment type="caution">
    <text evidence="2">The sequence shown here is derived from an EMBL/GenBank/DDBJ whole genome shotgun (WGS) entry which is preliminary data.</text>
</comment>
<keyword evidence="3" id="KW-1185">Reference proteome</keyword>
<feature type="transmembrane region" description="Helical" evidence="1">
    <location>
        <begin position="149"/>
        <end position="173"/>
    </location>
</feature>
<evidence type="ECO:0000256" key="1">
    <source>
        <dbReference type="SAM" id="Phobius"/>
    </source>
</evidence>
<evidence type="ECO:0000313" key="3">
    <source>
        <dbReference type="Proteomes" id="UP000033956"/>
    </source>
</evidence>
<reference evidence="2 3" key="1">
    <citation type="submission" date="2015-02" db="EMBL/GenBank/DDBJ databases">
        <title>Draft genome sequences of ten Microbacterium spp. with emphasis on heavy metal contaminated environments.</title>
        <authorList>
            <person name="Corretto E."/>
        </authorList>
    </citation>
    <scope>NUCLEOTIDE SEQUENCE [LARGE SCALE GENOMIC DNA]</scope>
    <source>
        <strain evidence="2 3">DSM 12510</strain>
    </source>
</reference>
<dbReference type="PATRIC" id="fig|92835.4.peg.855"/>
<protein>
    <recommendedName>
        <fullName evidence="4">DUF2029 domain-containing protein</fullName>
    </recommendedName>
</protein>
<feature type="transmembrane region" description="Helical" evidence="1">
    <location>
        <begin position="111"/>
        <end position="129"/>
    </location>
</feature>
<feature type="transmembrane region" description="Helical" evidence="1">
    <location>
        <begin position="367"/>
        <end position="389"/>
    </location>
</feature>
<dbReference type="STRING" id="92835.RS81_00837"/>
<dbReference type="RefSeq" id="WP_045274806.1">
    <property type="nucleotide sequence ID" value="NZ_BAAAUP010000006.1"/>
</dbReference>
<keyword evidence="1" id="KW-0472">Membrane</keyword>
<feature type="transmembrane region" description="Helical" evidence="1">
    <location>
        <begin position="260"/>
        <end position="281"/>
    </location>
</feature>
<keyword evidence="1" id="KW-1133">Transmembrane helix</keyword>
<gene>
    <name evidence="2" type="ORF">RS81_00837</name>
</gene>
<feature type="transmembrane region" description="Helical" evidence="1">
    <location>
        <begin position="81"/>
        <end position="99"/>
    </location>
</feature>
<proteinExistence type="predicted"/>
<name>A0A0M2HGW4_9MICO</name>
<evidence type="ECO:0008006" key="4">
    <source>
        <dbReference type="Google" id="ProtNLM"/>
    </source>
</evidence>
<sequence length="415" mass="44105">MSRRAALWIGFVLVHAVTIWLGFTDDHAASWDVDQLYRWWASLATGGTTVPGLTEGWVYPILAWGPILLAHALTPALEYTLAWGLVVTAADAVAFAILVGRGRSRGRVFAAWFWLAAILALGGVGMFRLDGFTVPLAVLGCLWLVGRPWVASVLLAAATWVKVWPAALLAAGLIAVRRRLAVICGAAAVSAIAVLVVVTAGGAAHLFSFIGDQTTRGLQIEAPISSVYVLMAATGVPGAWLYYDADLITFQVTGPGIDPVIATMTPVLMIGMLAIAGLGALQAWRGATFARLFAPLALALVLGFIVLNKVGSPQYMTWLIPPLVIGLVLDRHRWIAPAALAIVTLALTQGIFPTWYDEILVLQPPAVALLVVRNILLVALFVWSVVLVARVPAHRRVRLCPAAADDASASEPSPT</sequence>
<feature type="transmembrane region" description="Helical" evidence="1">
    <location>
        <begin position="288"/>
        <end position="307"/>
    </location>
</feature>